<proteinExistence type="predicted"/>
<organism evidence="2 3">
    <name type="scientific">Pelobates cultripes</name>
    <name type="common">Western spadefoot toad</name>
    <dbReference type="NCBI Taxonomy" id="61616"/>
    <lineage>
        <taxon>Eukaryota</taxon>
        <taxon>Metazoa</taxon>
        <taxon>Chordata</taxon>
        <taxon>Craniata</taxon>
        <taxon>Vertebrata</taxon>
        <taxon>Euteleostomi</taxon>
        <taxon>Amphibia</taxon>
        <taxon>Batrachia</taxon>
        <taxon>Anura</taxon>
        <taxon>Pelobatoidea</taxon>
        <taxon>Pelobatidae</taxon>
        <taxon>Pelobates</taxon>
    </lineage>
</organism>
<keyword evidence="3" id="KW-1185">Reference proteome</keyword>
<sequence length="157" mass="17016">MGRRPNTTESRTTQSQPAAQIPGGSSHRPTTLPKSNGGSLDMRHGLHIRPGLRRVVDTGRVRPGTQHPLRGNNADRPNSHSPAAPIELRTPPTTEAEKRQTHAATPDRAEVWESSSSPWKGEHALTRHDQVAIPSGLPYAYATLYAKNPCFPTLGIG</sequence>
<dbReference type="Proteomes" id="UP001295444">
    <property type="component" value="Chromosome 05"/>
</dbReference>
<evidence type="ECO:0000256" key="1">
    <source>
        <dbReference type="SAM" id="MobiDB-lite"/>
    </source>
</evidence>
<feature type="compositionally biased region" description="Polar residues" evidence="1">
    <location>
        <begin position="1"/>
        <end position="18"/>
    </location>
</feature>
<feature type="region of interest" description="Disordered" evidence="1">
    <location>
        <begin position="1"/>
        <end position="121"/>
    </location>
</feature>
<dbReference type="EMBL" id="OW240916">
    <property type="protein sequence ID" value="CAH2297151.1"/>
    <property type="molecule type" value="Genomic_DNA"/>
</dbReference>
<reference evidence="2" key="1">
    <citation type="submission" date="2022-03" db="EMBL/GenBank/DDBJ databases">
        <authorList>
            <person name="Alioto T."/>
            <person name="Alioto T."/>
            <person name="Gomez Garrido J."/>
        </authorList>
    </citation>
    <scope>NUCLEOTIDE SEQUENCE</scope>
</reference>
<feature type="compositionally biased region" description="Polar residues" evidence="1">
    <location>
        <begin position="27"/>
        <end position="38"/>
    </location>
</feature>
<name>A0AAD1SH74_PELCU</name>
<feature type="compositionally biased region" description="Basic and acidic residues" evidence="1">
    <location>
        <begin position="95"/>
        <end position="111"/>
    </location>
</feature>
<evidence type="ECO:0000313" key="3">
    <source>
        <dbReference type="Proteomes" id="UP001295444"/>
    </source>
</evidence>
<gene>
    <name evidence="2" type="ORF">PECUL_23A025641</name>
</gene>
<evidence type="ECO:0000313" key="2">
    <source>
        <dbReference type="EMBL" id="CAH2297151.1"/>
    </source>
</evidence>
<accession>A0AAD1SH74</accession>
<dbReference type="AlphaFoldDB" id="A0AAD1SH74"/>
<protein>
    <submittedName>
        <fullName evidence="2">Uncharacterized protein</fullName>
    </submittedName>
</protein>